<name>A0A1I5ZCP3_9PSEU</name>
<accession>A0A1I5ZCP3</accession>
<dbReference type="Proteomes" id="UP000199137">
    <property type="component" value="Unassembled WGS sequence"/>
</dbReference>
<dbReference type="RefSeq" id="WP_143132598.1">
    <property type="nucleotide sequence ID" value="NZ_FOWC01000014.1"/>
</dbReference>
<gene>
    <name evidence="2" type="ORF">SAMN05421854_114206</name>
</gene>
<organism evidence="2 3">
    <name type="scientific">Amycolatopsis rubida</name>
    <dbReference type="NCBI Taxonomy" id="112413"/>
    <lineage>
        <taxon>Bacteria</taxon>
        <taxon>Bacillati</taxon>
        <taxon>Actinomycetota</taxon>
        <taxon>Actinomycetes</taxon>
        <taxon>Pseudonocardiales</taxon>
        <taxon>Pseudonocardiaceae</taxon>
        <taxon>Amycolatopsis</taxon>
    </lineage>
</organism>
<dbReference type="EMBL" id="FOWC01000014">
    <property type="protein sequence ID" value="SFQ54168.1"/>
    <property type="molecule type" value="Genomic_DNA"/>
</dbReference>
<evidence type="ECO:0000256" key="1">
    <source>
        <dbReference type="SAM" id="MobiDB-lite"/>
    </source>
</evidence>
<dbReference type="STRING" id="112413.SAMN05421854_114206"/>
<evidence type="ECO:0000313" key="2">
    <source>
        <dbReference type="EMBL" id="SFQ54168.1"/>
    </source>
</evidence>
<sequence>MQIFTNGGNGLVEVTGAEVPAVVIRRTAKAGMDRFVPIQPNAIATTALLRDGTNLADFSTDDADGSFIVYWVRELDNVRAADTAIGYALRPAVGGSITLGIIGAYVLAGELARAGWRLRACLPAYERAMAERIRGSRACALSAAKTLIPTSRRSAQGLAYGASRPRPHVPTPP</sequence>
<reference evidence="2 3" key="1">
    <citation type="submission" date="2016-10" db="EMBL/GenBank/DDBJ databases">
        <authorList>
            <person name="de Groot N.N."/>
        </authorList>
    </citation>
    <scope>NUCLEOTIDE SEQUENCE [LARGE SCALE GENOMIC DNA]</scope>
    <source>
        <strain evidence="2 3">DSM 44637</strain>
    </source>
</reference>
<evidence type="ECO:0000313" key="3">
    <source>
        <dbReference type="Proteomes" id="UP000199137"/>
    </source>
</evidence>
<protein>
    <submittedName>
        <fullName evidence="2">Uncharacterized protein</fullName>
    </submittedName>
</protein>
<dbReference type="OrthoDB" id="3391948at2"/>
<dbReference type="AlphaFoldDB" id="A0A1I5ZCP3"/>
<proteinExistence type="predicted"/>
<feature type="region of interest" description="Disordered" evidence="1">
    <location>
        <begin position="154"/>
        <end position="173"/>
    </location>
</feature>